<name>A0ABV5GUF5_9FLAO</name>
<organism evidence="2 3">
    <name type="scientific">Flavobacterium jumunjinense</name>
    <dbReference type="NCBI Taxonomy" id="998845"/>
    <lineage>
        <taxon>Bacteria</taxon>
        <taxon>Pseudomonadati</taxon>
        <taxon>Bacteroidota</taxon>
        <taxon>Flavobacteriia</taxon>
        <taxon>Flavobacteriales</taxon>
        <taxon>Flavobacteriaceae</taxon>
        <taxon>Flavobacterium</taxon>
    </lineage>
</organism>
<gene>
    <name evidence="2" type="ORF">ACFFVF_21100</name>
</gene>
<evidence type="ECO:0000256" key="1">
    <source>
        <dbReference type="SAM" id="Phobius"/>
    </source>
</evidence>
<keyword evidence="1" id="KW-1133">Transmembrane helix</keyword>
<evidence type="ECO:0000313" key="3">
    <source>
        <dbReference type="Proteomes" id="UP001589607"/>
    </source>
</evidence>
<keyword evidence="3" id="KW-1185">Reference proteome</keyword>
<evidence type="ECO:0000313" key="2">
    <source>
        <dbReference type="EMBL" id="MFB9099015.1"/>
    </source>
</evidence>
<reference evidence="2 3" key="1">
    <citation type="submission" date="2024-09" db="EMBL/GenBank/DDBJ databases">
        <authorList>
            <person name="Sun Q."/>
            <person name="Mori K."/>
        </authorList>
    </citation>
    <scope>NUCLEOTIDE SEQUENCE [LARGE SCALE GENOMIC DNA]</scope>
    <source>
        <strain evidence="2 3">CECT 7955</strain>
    </source>
</reference>
<feature type="transmembrane region" description="Helical" evidence="1">
    <location>
        <begin position="5"/>
        <end position="23"/>
    </location>
</feature>
<keyword evidence="1" id="KW-0472">Membrane</keyword>
<protein>
    <submittedName>
        <fullName evidence="2">Uncharacterized protein</fullName>
    </submittedName>
</protein>
<feature type="transmembrane region" description="Helical" evidence="1">
    <location>
        <begin position="67"/>
        <end position="85"/>
    </location>
</feature>
<dbReference type="Proteomes" id="UP001589607">
    <property type="component" value="Unassembled WGS sequence"/>
</dbReference>
<comment type="caution">
    <text evidence="2">The sequence shown here is derived from an EMBL/GenBank/DDBJ whole genome shotgun (WGS) entry which is preliminary data.</text>
</comment>
<sequence>MIKRLIPSFLVILSGMILLGDIFIDHYQIEFDNLYGYNSTSNFVYWLSMMVSQVILIIASQFRPYRISYLSPLYILFLNMYWIFISDDYNDKSYFNIGVLGISFAILVAVSLITMIINKEKQEAIATSSRMELLERVFDLTVLKIKKKQ</sequence>
<keyword evidence="1" id="KW-0812">Transmembrane</keyword>
<dbReference type="RefSeq" id="WP_236452852.1">
    <property type="nucleotide sequence ID" value="NZ_CBCSGE010000039.1"/>
</dbReference>
<feature type="transmembrane region" description="Helical" evidence="1">
    <location>
        <begin position="97"/>
        <end position="117"/>
    </location>
</feature>
<dbReference type="EMBL" id="JBHMEY010000100">
    <property type="protein sequence ID" value="MFB9099015.1"/>
    <property type="molecule type" value="Genomic_DNA"/>
</dbReference>
<accession>A0ABV5GUF5</accession>
<proteinExistence type="predicted"/>
<feature type="transmembrane region" description="Helical" evidence="1">
    <location>
        <begin position="43"/>
        <end position="60"/>
    </location>
</feature>